<reference evidence="2 3" key="1">
    <citation type="submission" date="2022-05" db="EMBL/GenBank/DDBJ databases">
        <authorList>
            <consortium name="Genoscope - CEA"/>
            <person name="William W."/>
        </authorList>
    </citation>
    <scope>NUCLEOTIDE SEQUENCE [LARGE SCALE GENOMIC DNA]</scope>
</reference>
<organism evidence="2 3">
    <name type="scientific">Pocillopora meandrina</name>
    <dbReference type="NCBI Taxonomy" id="46732"/>
    <lineage>
        <taxon>Eukaryota</taxon>
        <taxon>Metazoa</taxon>
        <taxon>Cnidaria</taxon>
        <taxon>Anthozoa</taxon>
        <taxon>Hexacorallia</taxon>
        <taxon>Scleractinia</taxon>
        <taxon>Astrocoeniina</taxon>
        <taxon>Pocilloporidae</taxon>
        <taxon>Pocillopora</taxon>
    </lineage>
</organism>
<feature type="region of interest" description="Disordered" evidence="1">
    <location>
        <begin position="1"/>
        <end position="81"/>
    </location>
</feature>
<feature type="compositionally biased region" description="Acidic residues" evidence="1">
    <location>
        <begin position="70"/>
        <end position="81"/>
    </location>
</feature>
<comment type="caution">
    <text evidence="2">The sequence shown here is derived from an EMBL/GenBank/DDBJ whole genome shotgun (WGS) entry which is preliminary data.</text>
</comment>
<sequence>DKSLNLPVDTKCNEEAQEEAGCSLNSNHSSSPSFSLPGNELLSQGEQPENYGKRKKRDEAFVTVDHHDEESDFSEGDDGISIEELQETTGWKLLMENLDKHFERKNSDNQ</sequence>
<dbReference type="EMBL" id="CALNXJ010000003">
    <property type="protein sequence ID" value="CAH3036245.1"/>
    <property type="molecule type" value="Genomic_DNA"/>
</dbReference>
<dbReference type="AlphaFoldDB" id="A0AAU9VUT0"/>
<proteinExistence type="predicted"/>
<keyword evidence="3" id="KW-1185">Reference proteome</keyword>
<feature type="compositionally biased region" description="Basic and acidic residues" evidence="1">
    <location>
        <begin position="57"/>
        <end position="69"/>
    </location>
</feature>
<feature type="compositionally biased region" description="Low complexity" evidence="1">
    <location>
        <begin position="23"/>
        <end position="37"/>
    </location>
</feature>
<gene>
    <name evidence="2" type="ORF">PMEA_00016738</name>
</gene>
<feature type="non-terminal residue" evidence="2">
    <location>
        <position position="1"/>
    </location>
</feature>
<name>A0AAU9VUT0_9CNID</name>
<protein>
    <submittedName>
        <fullName evidence="2">Uncharacterized protein</fullName>
    </submittedName>
</protein>
<evidence type="ECO:0000256" key="1">
    <source>
        <dbReference type="SAM" id="MobiDB-lite"/>
    </source>
</evidence>
<dbReference type="Proteomes" id="UP001159428">
    <property type="component" value="Unassembled WGS sequence"/>
</dbReference>
<evidence type="ECO:0000313" key="2">
    <source>
        <dbReference type="EMBL" id="CAH3036245.1"/>
    </source>
</evidence>
<accession>A0AAU9VUT0</accession>
<evidence type="ECO:0000313" key="3">
    <source>
        <dbReference type="Proteomes" id="UP001159428"/>
    </source>
</evidence>